<reference evidence="2" key="1">
    <citation type="submission" date="2015-04" db="UniProtKB">
        <authorList>
            <consortium name="EnsemblPlants"/>
        </authorList>
    </citation>
    <scope>IDENTIFICATION</scope>
    <source>
        <strain evidence="2">SL10</strain>
    </source>
</reference>
<keyword evidence="3" id="KW-1185">Reference proteome</keyword>
<feature type="compositionally biased region" description="Basic and acidic residues" evidence="1">
    <location>
        <begin position="74"/>
        <end position="85"/>
    </location>
</feature>
<evidence type="ECO:0000313" key="2">
    <source>
        <dbReference type="EnsemblPlants" id="ONIVA03G01080.1"/>
    </source>
</evidence>
<feature type="compositionally biased region" description="Basic and acidic residues" evidence="1">
    <location>
        <begin position="1"/>
        <end position="31"/>
    </location>
</feature>
<organism evidence="2">
    <name type="scientific">Oryza nivara</name>
    <name type="common">Indian wild rice</name>
    <name type="synonym">Oryza sativa f. spontanea</name>
    <dbReference type="NCBI Taxonomy" id="4536"/>
    <lineage>
        <taxon>Eukaryota</taxon>
        <taxon>Viridiplantae</taxon>
        <taxon>Streptophyta</taxon>
        <taxon>Embryophyta</taxon>
        <taxon>Tracheophyta</taxon>
        <taxon>Spermatophyta</taxon>
        <taxon>Magnoliopsida</taxon>
        <taxon>Liliopsida</taxon>
        <taxon>Poales</taxon>
        <taxon>Poaceae</taxon>
        <taxon>BOP clade</taxon>
        <taxon>Oryzoideae</taxon>
        <taxon>Oryzeae</taxon>
        <taxon>Oryzinae</taxon>
        <taxon>Oryza</taxon>
    </lineage>
</organism>
<sequence>METRTEKGGGGDTSEEKRARGGGEEGERGDVAEVGARLQVVAGGHGEEEEEEEPSLELRKTLPELFSYTRHEWVEQAQADGDKRYRSTRRTRPGTI</sequence>
<reference evidence="2" key="2">
    <citation type="submission" date="2018-04" db="EMBL/GenBank/DDBJ databases">
        <title>OnivRS2 (Oryza nivara Reference Sequence Version 2).</title>
        <authorList>
            <person name="Zhang J."/>
            <person name="Kudrna D."/>
            <person name="Lee S."/>
            <person name="Talag J."/>
            <person name="Rajasekar S."/>
            <person name="Welchert J."/>
            <person name="Hsing Y.-I."/>
            <person name="Wing R.A."/>
        </authorList>
    </citation>
    <scope>NUCLEOTIDE SEQUENCE [LARGE SCALE GENOMIC DNA]</scope>
    <source>
        <strain evidence="2">SL10</strain>
    </source>
</reference>
<evidence type="ECO:0000256" key="1">
    <source>
        <dbReference type="SAM" id="MobiDB-lite"/>
    </source>
</evidence>
<dbReference type="Gramene" id="ONIVA03G01080.1">
    <property type="protein sequence ID" value="ONIVA03G01080.1"/>
    <property type="gene ID" value="ONIVA03G01080"/>
</dbReference>
<feature type="region of interest" description="Disordered" evidence="1">
    <location>
        <begin position="1"/>
        <end position="58"/>
    </location>
</feature>
<protein>
    <submittedName>
        <fullName evidence="2">Uncharacterized protein</fullName>
    </submittedName>
</protein>
<dbReference type="EnsemblPlants" id="ONIVA03G01080.1">
    <property type="protein sequence ID" value="ONIVA03G01080.1"/>
    <property type="gene ID" value="ONIVA03G01080"/>
</dbReference>
<feature type="compositionally biased region" description="Basic residues" evidence="1">
    <location>
        <begin position="86"/>
        <end position="96"/>
    </location>
</feature>
<dbReference type="Proteomes" id="UP000006591">
    <property type="component" value="Chromosome 3"/>
</dbReference>
<name>A0A0E0GFX4_ORYNI</name>
<evidence type="ECO:0000313" key="3">
    <source>
        <dbReference type="Proteomes" id="UP000006591"/>
    </source>
</evidence>
<feature type="region of interest" description="Disordered" evidence="1">
    <location>
        <begin position="74"/>
        <end position="96"/>
    </location>
</feature>
<dbReference type="HOGENOM" id="CLU_2363329_0_0_1"/>
<dbReference type="AlphaFoldDB" id="A0A0E0GFX4"/>
<accession>A0A0E0GFX4</accession>
<proteinExistence type="predicted"/>